<gene>
    <name evidence="2" type="ORF">KFL_000500030</name>
</gene>
<evidence type="ECO:0000313" key="2">
    <source>
        <dbReference type="EMBL" id="GAQ80251.1"/>
    </source>
</evidence>
<feature type="compositionally biased region" description="Polar residues" evidence="1">
    <location>
        <begin position="212"/>
        <end position="225"/>
    </location>
</feature>
<feature type="compositionally biased region" description="Low complexity" evidence="1">
    <location>
        <begin position="192"/>
        <end position="206"/>
    </location>
</feature>
<organism evidence="2 3">
    <name type="scientific">Klebsormidium nitens</name>
    <name type="common">Green alga</name>
    <name type="synonym">Ulothrix nitens</name>
    <dbReference type="NCBI Taxonomy" id="105231"/>
    <lineage>
        <taxon>Eukaryota</taxon>
        <taxon>Viridiplantae</taxon>
        <taxon>Streptophyta</taxon>
        <taxon>Klebsormidiophyceae</taxon>
        <taxon>Klebsormidiales</taxon>
        <taxon>Klebsormidiaceae</taxon>
        <taxon>Klebsormidium</taxon>
    </lineage>
</organism>
<dbReference type="PANTHER" id="PTHR35117">
    <property type="entry name" value="MYOSIN-M HEAVY PROTEIN"/>
    <property type="match status" value="1"/>
</dbReference>
<dbReference type="PANTHER" id="PTHR35117:SF1">
    <property type="entry name" value="MYOSIN-M HEAVY PROTEIN"/>
    <property type="match status" value="1"/>
</dbReference>
<dbReference type="AlphaFoldDB" id="A0A1Y1HTB8"/>
<evidence type="ECO:0000313" key="3">
    <source>
        <dbReference type="Proteomes" id="UP000054558"/>
    </source>
</evidence>
<proteinExistence type="predicted"/>
<feature type="region of interest" description="Disordered" evidence="1">
    <location>
        <begin position="284"/>
        <end position="514"/>
    </location>
</feature>
<dbReference type="OrthoDB" id="1939654at2759"/>
<feature type="region of interest" description="Disordered" evidence="1">
    <location>
        <begin position="109"/>
        <end position="270"/>
    </location>
</feature>
<feature type="compositionally biased region" description="Polar residues" evidence="1">
    <location>
        <begin position="287"/>
        <end position="301"/>
    </location>
</feature>
<feature type="compositionally biased region" description="Low complexity" evidence="1">
    <location>
        <begin position="455"/>
        <end position="467"/>
    </location>
</feature>
<feature type="compositionally biased region" description="Basic and acidic residues" evidence="1">
    <location>
        <begin position="500"/>
        <end position="514"/>
    </location>
</feature>
<dbReference type="PROSITE" id="PS50896">
    <property type="entry name" value="LISH"/>
    <property type="match status" value="1"/>
</dbReference>
<sequence length="639" mass="66315">MAPRMGAPSVSKPPEAATITPIELACLVQQYLMENRFPKALQEFQTEAGHLLSTVRTPKSMRSLTVILSEYINLKTFEAQAAAEKARTDQLLRNLYGVLEDFRPGSIKDYVAGQSTDPDRRGLSQQSLGKENVRQQRGKKSRKSGASNGGPPMFLAPVPHPSSHPPTFLQNGSMWPQPGQGRYVLSPPLNPAPSSSPGVPGSSPSPLGLFQPPTNVQTPPENGSGRSPGGIFGAHNDPAMTTSSAQPAPTFIPLHHSPGTSQPAPTQAAYPGAVPFQEQPAMPFSAAQASGNLGGSPTTHPVNKPLQLEGTHGGPQQAQQSTVAEPSASHPQGPELNIDEAGQPLPSSQVPEAGRSSPAYEQPAGESGVGMSAGQTWPSLESPRPGLLDSIQQRNSSKDGGTTVRPETVDLSTPPKAPKGGGARAAARAKASPLKSPHAGRKGTPRKRKMDGQGAAPAPKRASPSRALFGGQPAGAPEKQPKKALFTDDPVKSSQSAEGDGSKDGRESDAGLLDHLELPGEEPMAEADFRALVVDTFSKDLDLPSRIAGHITQFLHGGGQGAGDGDPLGGLEIPGDASDWGGGDGVGLGDGFFTDDDIPVDDILAAITADPHVSQLLDSLAATPVSLSGFDDFIANDKS</sequence>
<dbReference type="EMBL" id="DF236999">
    <property type="protein sequence ID" value="GAQ80251.1"/>
    <property type="molecule type" value="Genomic_DNA"/>
</dbReference>
<feature type="compositionally biased region" description="Basic residues" evidence="1">
    <location>
        <begin position="438"/>
        <end position="449"/>
    </location>
</feature>
<feature type="compositionally biased region" description="Polar residues" evidence="1">
    <location>
        <begin position="390"/>
        <end position="400"/>
    </location>
</feature>
<dbReference type="Proteomes" id="UP000054558">
    <property type="component" value="Unassembled WGS sequence"/>
</dbReference>
<feature type="compositionally biased region" description="Basic and acidic residues" evidence="1">
    <location>
        <begin position="479"/>
        <end position="491"/>
    </location>
</feature>
<feature type="compositionally biased region" description="Polar residues" evidence="1">
    <location>
        <begin position="314"/>
        <end position="324"/>
    </location>
</feature>
<dbReference type="InterPro" id="IPR006594">
    <property type="entry name" value="LisH"/>
</dbReference>
<keyword evidence="3" id="KW-1185">Reference proteome</keyword>
<name>A0A1Y1HTB8_KLENI</name>
<evidence type="ECO:0000256" key="1">
    <source>
        <dbReference type="SAM" id="MobiDB-lite"/>
    </source>
</evidence>
<protein>
    <submittedName>
        <fullName evidence="2">Uncharacterized protein</fullName>
    </submittedName>
</protein>
<reference evidence="2 3" key="1">
    <citation type="journal article" date="2014" name="Nat. Commun.">
        <title>Klebsormidium flaccidum genome reveals primary factors for plant terrestrial adaptation.</title>
        <authorList>
            <person name="Hori K."/>
            <person name="Maruyama F."/>
            <person name="Fujisawa T."/>
            <person name="Togashi T."/>
            <person name="Yamamoto N."/>
            <person name="Seo M."/>
            <person name="Sato S."/>
            <person name="Yamada T."/>
            <person name="Mori H."/>
            <person name="Tajima N."/>
            <person name="Moriyama T."/>
            <person name="Ikeuchi M."/>
            <person name="Watanabe M."/>
            <person name="Wada H."/>
            <person name="Kobayashi K."/>
            <person name="Saito M."/>
            <person name="Masuda T."/>
            <person name="Sasaki-Sekimoto Y."/>
            <person name="Mashiguchi K."/>
            <person name="Awai K."/>
            <person name="Shimojima M."/>
            <person name="Masuda S."/>
            <person name="Iwai M."/>
            <person name="Nobusawa T."/>
            <person name="Narise T."/>
            <person name="Kondo S."/>
            <person name="Saito H."/>
            <person name="Sato R."/>
            <person name="Murakawa M."/>
            <person name="Ihara Y."/>
            <person name="Oshima-Yamada Y."/>
            <person name="Ohtaka K."/>
            <person name="Satoh M."/>
            <person name="Sonobe K."/>
            <person name="Ishii M."/>
            <person name="Ohtani R."/>
            <person name="Kanamori-Sato M."/>
            <person name="Honoki R."/>
            <person name="Miyazaki D."/>
            <person name="Mochizuki H."/>
            <person name="Umetsu J."/>
            <person name="Higashi K."/>
            <person name="Shibata D."/>
            <person name="Kamiya Y."/>
            <person name="Sato N."/>
            <person name="Nakamura Y."/>
            <person name="Tabata S."/>
            <person name="Ida S."/>
            <person name="Kurokawa K."/>
            <person name="Ohta H."/>
        </authorList>
    </citation>
    <scope>NUCLEOTIDE SEQUENCE [LARGE SCALE GENOMIC DNA]</scope>
    <source>
        <strain evidence="2 3">NIES-2285</strain>
    </source>
</reference>
<dbReference type="OMA" id="RRYENTR"/>
<accession>A0A1Y1HTB8</accession>